<feature type="transmembrane region" description="Helical" evidence="7">
    <location>
        <begin position="138"/>
        <end position="160"/>
    </location>
</feature>
<feature type="transmembrane region" description="Helical" evidence="7">
    <location>
        <begin position="68"/>
        <end position="94"/>
    </location>
</feature>
<keyword evidence="2 7" id="KW-0813">Transport</keyword>
<evidence type="ECO:0000256" key="3">
    <source>
        <dbReference type="ARBA" id="ARBA00022475"/>
    </source>
</evidence>
<keyword evidence="4 7" id="KW-0812">Transmembrane</keyword>
<comment type="similarity">
    <text evidence="7">Belongs to the binding-protein-dependent transport system permease family.</text>
</comment>
<feature type="transmembrane region" description="Helical" evidence="7">
    <location>
        <begin position="12"/>
        <end position="32"/>
    </location>
</feature>
<evidence type="ECO:0000256" key="1">
    <source>
        <dbReference type="ARBA" id="ARBA00004651"/>
    </source>
</evidence>
<comment type="subcellular location">
    <subcellularLocation>
        <location evidence="1 7">Cell membrane</location>
        <topology evidence="1 7">Multi-pass membrane protein</topology>
    </subcellularLocation>
</comment>
<dbReference type="RefSeq" id="WP_270880188.1">
    <property type="nucleotide sequence ID" value="NZ_JAQFVF010000030.1"/>
</dbReference>
<sequence length="275" mass="30569">MTAVNSIQRVGLYVIAILVLVVTGYPFIYMVATSLKTQPEFFEHPVSLLPKFNFENYALVFKLGIDTYFLNSVIVSLICVTAIIYLSAMISFPLVRMRFKLNRPIFYLFLAGMMIPVHTTLIPIYMLTKQIGLYDSMWALVGPYIAFSLPISVIILTQFIQEIPKELDEAAVMDGANPARLFWSIVFPLLSPALATIAIYNFIHIWNEFVFGLVLITTPAKMTLPLGLKAFYGEFSVNIPGIMATLTLGSLPLMIAYFLAQEKVVSGLSAGAVKG</sequence>
<comment type="caution">
    <text evidence="9">The sequence shown here is derived from an EMBL/GenBank/DDBJ whole genome shotgun (WGS) entry which is preliminary data.</text>
</comment>
<dbReference type="Pfam" id="PF00528">
    <property type="entry name" value="BPD_transp_1"/>
    <property type="match status" value="1"/>
</dbReference>
<feature type="transmembrane region" description="Helical" evidence="7">
    <location>
        <begin position="181"/>
        <end position="203"/>
    </location>
</feature>
<keyword evidence="6 7" id="KW-0472">Membrane</keyword>
<evidence type="ECO:0000259" key="8">
    <source>
        <dbReference type="PROSITE" id="PS50928"/>
    </source>
</evidence>
<dbReference type="InterPro" id="IPR000515">
    <property type="entry name" value="MetI-like"/>
</dbReference>
<organism evidence="9 10">
    <name type="scientific">Paenibacillus aestuarii</name>
    <dbReference type="NCBI Taxonomy" id="516965"/>
    <lineage>
        <taxon>Bacteria</taxon>
        <taxon>Bacillati</taxon>
        <taxon>Bacillota</taxon>
        <taxon>Bacilli</taxon>
        <taxon>Bacillales</taxon>
        <taxon>Paenibacillaceae</taxon>
        <taxon>Paenibacillus</taxon>
    </lineage>
</organism>
<dbReference type="SUPFAM" id="SSF161098">
    <property type="entry name" value="MetI-like"/>
    <property type="match status" value="1"/>
</dbReference>
<accession>A0ABW0KFN9</accession>
<feature type="transmembrane region" description="Helical" evidence="7">
    <location>
        <begin position="209"/>
        <end position="228"/>
    </location>
</feature>
<dbReference type="Proteomes" id="UP001596044">
    <property type="component" value="Unassembled WGS sequence"/>
</dbReference>
<keyword evidence="3" id="KW-1003">Cell membrane</keyword>
<dbReference type="InterPro" id="IPR035906">
    <property type="entry name" value="MetI-like_sf"/>
</dbReference>
<evidence type="ECO:0000256" key="7">
    <source>
        <dbReference type="RuleBase" id="RU363032"/>
    </source>
</evidence>
<evidence type="ECO:0000256" key="5">
    <source>
        <dbReference type="ARBA" id="ARBA00022989"/>
    </source>
</evidence>
<evidence type="ECO:0000313" key="10">
    <source>
        <dbReference type="Proteomes" id="UP001596044"/>
    </source>
</evidence>
<keyword evidence="10" id="KW-1185">Reference proteome</keyword>
<evidence type="ECO:0000256" key="2">
    <source>
        <dbReference type="ARBA" id="ARBA00022448"/>
    </source>
</evidence>
<evidence type="ECO:0000256" key="4">
    <source>
        <dbReference type="ARBA" id="ARBA00022692"/>
    </source>
</evidence>
<gene>
    <name evidence="9" type="ORF">ACFPOG_24315</name>
</gene>
<dbReference type="PANTHER" id="PTHR43744:SF12">
    <property type="entry name" value="ABC TRANSPORTER PERMEASE PROTEIN MG189-RELATED"/>
    <property type="match status" value="1"/>
</dbReference>
<feature type="transmembrane region" description="Helical" evidence="7">
    <location>
        <begin position="106"/>
        <end position="126"/>
    </location>
</feature>
<reference evidence="10" key="1">
    <citation type="journal article" date="2019" name="Int. J. Syst. Evol. Microbiol.">
        <title>The Global Catalogue of Microorganisms (GCM) 10K type strain sequencing project: providing services to taxonomists for standard genome sequencing and annotation.</title>
        <authorList>
            <consortium name="The Broad Institute Genomics Platform"/>
            <consortium name="The Broad Institute Genome Sequencing Center for Infectious Disease"/>
            <person name="Wu L."/>
            <person name="Ma J."/>
        </authorList>
    </citation>
    <scope>NUCLEOTIDE SEQUENCE [LARGE SCALE GENOMIC DNA]</scope>
    <source>
        <strain evidence="10">KACC 11904</strain>
    </source>
</reference>
<evidence type="ECO:0000256" key="6">
    <source>
        <dbReference type="ARBA" id="ARBA00023136"/>
    </source>
</evidence>
<dbReference type="PANTHER" id="PTHR43744">
    <property type="entry name" value="ABC TRANSPORTER PERMEASE PROTEIN MG189-RELATED-RELATED"/>
    <property type="match status" value="1"/>
</dbReference>
<feature type="domain" description="ABC transmembrane type-1" evidence="8">
    <location>
        <begin position="69"/>
        <end position="260"/>
    </location>
</feature>
<dbReference type="PROSITE" id="PS50928">
    <property type="entry name" value="ABC_TM1"/>
    <property type="match status" value="1"/>
</dbReference>
<keyword evidence="5 7" id="KW-1133">Transmembrane helix</keyword>
<protein>
    <submittedName>
        <fullName evidence="9">Carbohydrate ABC transporter permease</fullName>
    </submittedName>
</protein>
<proteinExistence type="inferred from homology"/>
<dbReference type="EMBL" id="JBHSMJ010000032">
    <property type="protein sequence ID" value="MFC5451366.1"/>
    <property type="molecule type" value="Genomic_DNA"/>
</dbReference>
<name>A0ABW0KFN9_9BACL</name>
<evidence type="ECO:0000313" key="9">
    <source>
        <dbReference type="EMBL" id="MFC5451366.1"/>
    </source>
</evidence>
<dbReference type="CDD" id="cd06261">
    <property type="entry name" value="TM_PBP2"/>
    <property type="match status" value="1"/>
</dbReference>
<dbReference type="Gene3D" id="1.10.3720.10">
    <property type="entry name" value="MetI-like"/>
    <property type="match status" value="1"/>
</dbReference>
<feature type="transmembrane region" description="Helical" evidence="7">
    <location>
        <begin position="240"/>
        <end position="260"/>
    </location>
</feature>